<dbReference type="eggNOG" id="ENOG50334DZ">
    <property type="taxonomic scope" value="Bacteria"/>
</dbReference>
<reference evidence="1 2" key="1">
    <citation type="journal article" date="2010" name="J. Bacteriol.">
        <title>Genome sequence of the oligotrophic marine Gammaproteobacterium HTCC2143, isolated from the Oregon Coast.</title>
        <authorList>
            <person name="Oh H.M."/>
            <person name="Kang I."/>
            <person name="Ferriera S."/>
            <person name="Giovannoni S.J."/>
            <person name="Cho J.C."/>
        </authorList>
    </citation>
    <scope>NUCLEOTIDE SEQUENCE [LARGE SCALE GENOMIC DNA]</scope>
    <source>
        <strain evidence="1 2">HTCC2143</strain>
    </source>
</reference>
<organism evidence="1 2">
    <name type="scientific">marine gamma proteobacterium HTCC2143</name>
    <dbReference type="NCBI Taxonomy" id="247633"/>
    <lineage>
        <taxon>Bacteria</taxon>
        <taxon>Pseudomonadati</taxon>
        <taxon>Pseudomonadota</taxon>
        <taxon>Gammaproteobacteria</taxon>
        <taxon>Cellvibrionales</taxon>
        <taxon>Spongiibacteraceae</taxon>
        <taxon>BD1-7 clade</taxon>
    </lineage>
</organism>
<comment type="caution">
    <text evidence="1">The sequence shown here is derived from an EMBL/GenBank/DDBJ whole genome shotgun (WGS) entry which is preliminary data.</text>
</comment>
<sequence length="131" mass="14517">MLAICVGLYFYTTEQKNYYDRVAIPIATNILTEISSGEKSALLNNLSQEAQKTLNDSQLETMLLHYRKFGQLDSVKNFQFSRVASALSILGDSKINYSADATFSSGAAAINITLVSEGNRLKIYNFTVTRS</sequence>
<evidence type="ECO:0000313" key="2">
    <source>
        <dbReference type="Proteomes" id="UP000004931"/>
    </source>
</evidence>
<keyword evidence="2" id="KW-1185">Reference proteome</keyword>
<dbReference type="EMBL" id="AAVT01000001">
    <property type="protein sequence ID" value="EAW32541.1"/>
    <property type="molecule type" value="Genomic_DNA"/>
</dbReference>
<gene>
    <name evidence="1" type="ORF">GP2143_14836</name>
</gene>
<dbReference type="AlphaFoldDB" id="A0Y8T7"/>
<name>A0Y8T7_9GAMM</name>
<dbReference type="Proteomes" id="UP000004931">
    <property type="component" value="Unassembled WGS sequence"/>
</dbReference>
<evidence type="ECO:0000313" key="1">
    <source>
        <dbReference type="EMBL" id="EAW32541.1"/>
    </source>
</evidence>
<accession>A0Y8T7</accession>
<protein>
    <submittedName>
        <fullName evidence="1">Thiamine biosynthesis protein ThiI</fullName>
    </submittedName>
</protein>
<proteinExistence type="predicted"/>